<dbReference type="EMBL" id="JAHHUM010002581">
    <property type="protein sequence ID" value="KAK5603174.1"/>
    <property type="molecule type" value="Genomic_DNA"/>
</dbReference>
<gene>
    <name evidence="2" type="ORF">CRENBAI_014088</name>
</gene>
<feature type="non-terminal residue" evidence="2">
    <location>
        <position position="98"/>
    </location>
</feature>
<protein>
    <submittedName>
        <fullName evidence="2">Uncharacterized protein</fullName>
    </submittedName>
</protein>
<name>A0AAV9R443_9TELE</name>
<evidence type="ECO:0000313" key="3">
    <source>
        <dbReference type="Proteomes" id="UP001311232"/>
    </source>
</evidence>
<feature type="compositionally biased region" description="Basic and acidic residues" evidence="1">
    <location>
        <begin position="69"/>
        <end position="88"/>
    </location>
</feature>
<evidence type="ECO:0000313" key="2">
    <source>
        <dbReference type="EMBL" id="KAK5603174.1"/>
    </source>
</evidence>
<reference evidence="2 3" key="1">
    <citation type="submission" date="2021-06" db="EMBL/GenBank/DDBJ databases">
        <authorList>
            <person name="Palmer J.M."/>
        </authorList>
    </citation>
    <scope>NUCLEOTIDE SEQUENCE [LARGE SCALE GENOMIC DNA]</scope>
    <source>
        <strain evidence="2 3">MEX-2019</strain>
        <tissue evidence="2">Muscle</tissue>
    </source>
</reference>
<accession>A0AAV9R443</accession>
<evidence type="ECO:0000256" key="1">
    <source>
        <dbReference type="SAM" id="MobiDB-lite"/>
    </source>
</evidence>
<dbReference type="AlphaFoldDB" id="A0AAV9R443"/>
<feature type="region of interest" description="Disordered" evidence="1">
    <location>
        <begin position="1"/>
        <end position="98"/>
    </location>
</feature>
<dbReference type="Proteomes" id="UP001311232">
    <property type="component" value="Unassembled WGS sequence"/>
</dbReference>
<comment type="caution">
    <text evidence="2">The sequence shown here is derived from an EMBL/GenBank/DDBJ whole genome shotgun (WGS) entry which is preliminary data.</text>
</comment>
<sequence>MAGGPSVEGLEAPTRKSPMTTALRRRCRPGQEPNQVGNSVAAGVAVGVDDSGRTAVAEGDEEGPRQYGRQREEVEVAESVRGKQERIRPSMKTGDTGV</sequence>
<proteinExistence type="predicted"/>
<organism evidence="2 3">
    <name type="scientific">Crenichthys baileyi</name>
    <name type="common">White River springfish</name>
    <dbReference type="NCBI Taxonomy" id="28760"/>
    <lineage>
        <taxon>Eukaryota</taxon>
        <taxon>Metazoa</taxon>
        <taxon>Chordata</taxon>
        <taxon>Craniata</taxon>
        <taxon>Vertebrata</taxon>
        <taxon>Euteleostomi</taxon>
        <taxon>Actinopterygii</taxon>
        <taxon>Neopterygii</taxon>
        <taxon>Teleostei</taxon>
        <taxon>Neoteleostei</taxon>
        <taxon>Acanthomorphata</taxon>
        <taxon>Ovalentaria</taxon>
        <taxon>Atherinomorphae</taxon>
        <taxon>Cyprinodontiformes</taxon>
        <taxon>Goodeidae</taxon>
        <taxon>Crenichthys</taxon>
    </lineage>
</organism>
<keyword evidence="3" id="KW-1185">Reference proteome</keyword>
<feature type="compositionally biased region" description="Low complexity" evidence="1">
    <location>
        <begin position="36"/>
        <end position="49"/>
    </location>
</feature>